<comment type="caution">
    <text evidence="1">The sequence shown here is derived from an EMBL/GenBank/DDBJ whole genome shotgun (WGS) entry which is preliminary data.</text>
</comment>
<proteinExistence type="predicted"/>
<protein>
    <submittedName>
        <fullName evidence="1">Uncharacterized protein</fullName>
    </submittedName>
</protein>
<name>A0ACB9C9H3_9ASTR</name>
<dbReference type="Proteomes" id="UP001056120">
    <property type="component" value="Linkage Group LG21"/>
</dbReference>
<sequence length="82" mass="9601">MEQQRVRQHRPSVETMCDEHTFTASITTRVISELLKSFFDSFIYLIPSPCRISPSYSTNPFSFSLSRSIPLQKLSFRDPREQ</sequence>
<reference evidence="1 2" key="2">
    <citation type="journal article" date="2022" name="Mol. Ecol. Resour.">
        <title>The genomes of chicory, endive, great burdock and yacon provide insights into Asteraceae paleo-polyploidization history and plant inulin production.</title>
        <authorList>
            <person name="Fan W."/>
            <person name="Wang S."/>
            <person name="Wang H."/>
            <person name="Wang A."/>
            <person name="Jiang F."/>
            <person name="Liu H."/>
            <person name="Zhao H."/>
            <person name="Xu D."/>
            <person name="Zhang Y."/>
        </authorList>
    </citation>
    <scope>NUCLEOTIDE SEQUENCE [LARGE SCALE GENOMIC DNA]</scope>
    <source>
        <strain evidence="2">cv. Yunnan</strain>
        <tissue evidence="1">Leaves</tissue>
    </source>
</reference>
<reference evidence="2" key="1">
    <citation type="journal article" date="2022" name="Mol. Ecol. Resour.">
        <title>The genomes of chicory, endive, great burdock and yacon provide insights into Asteraceae palaeo-polyploidization history and plant inulin production.</title>
        <authorList>
            <person name="Fan W."/>
            <person name="Wang S."/>
            <person name="Wang H."/>
            <person name="Wang A."/>
            <person name="Jiang F."/>
            <person name="Liu H."/>
            <person name="Zhao H."/>
            <person name="Xu D."/>
            <person name="Zhang Y."/>
        </authorList>
    </citation>
    <scope>NUCLEOTIDE SEQUENCE [LARGE SCALE GENOMIC DNA]</scope>
    <source>
        <strain evidence="2">cv. Yunnan</strain>
    </source>
</reference>
<dbReference type="EMBL" id="CM042038">
    <property type="protein sequence ID" value="KAI3730912.1"/>
    <property type="molecule type" value="Genomic_DNA"/>
</dbReference>
<accession>A0ACB9C9H3</accession>
<gene>
    <name evidence="1" type="ORF">L1987_62092</name>
</gene>
<evidence type="ECO:0000313" key="2">
    <source>
        <dbReference type="Proteomes" id="UP001056120"/>
    </source>
</evidence>
<organism evidence="1 2">
    <name type="scientific">Smallanthus sonchifolius</name>
    <dbReference type="NCBI Taxonomy" id="185202"/>
    <lineage>
        <taxon>Eukaryota</taxon>
        <taxon>Viridiplantae</taxon>
        <taxon>Streptophyta</taxon>
        <taxon>Embryophyta</taxon>
        <taxon>Tracheophyta</taxon>
        <taxon>Spermatophyta</taxon>
        <taxon>Magnoliopsida</taxon>
        <taxon>eudicotyledons</taxon>
        <taxon>Gunneridae</taxon>
        <taxon>Pentapetalae</taxon>
        <taxon>asterids</taxon>
        <taxon>campanulids</taxon>
        <taxon>Asterales</taxon>
        <taxon>Asteraceae</taxon>
        <taxon>Asteroideae</taxon>
        <taxon>Heliantheae alliance</taxon>
        <taxon>Millerieae</taxon>
        <taxon>Smallanthus</taxon>
    </lineage>
</organism>
<keyword evidence="2" id="KW-1185">Reference proteome</keyword>
<evidence type="ECO:0000313" key="1">
    <source>
        <dbReference type="EMBL" id="KAI3730912.1"/>
    </source>
</evidence>